<evidence type="ECO:0000313" key="2">
    <source>
        <dbReference type="Proteomes" id="UP001629113"/>
    </source>
</evidence>
<reference evidence="1 2" key="1">
    <citation type="submission" date="2024-06" db="EMBL/GenBank/DDBJ databases">
        <title>Complete genome of Phlyctema vagabunda strain 19-DSS-EL-015.</title>
        <authorList>
            <person name="Fiorenzani C."/>
        </authorList>
    </citation>
    <scope>NUCLEOTIDE SEQUENCE [LARGE SCALE GENOMIC DNA]</scope>
    <source>
        <strain evidence="1 2">19-DSS-EL-015</strain>
    </source>
</reference>
<evidence type="ECO:0000313" key="1">
    <source>
        <dbReference type="EMBL" id="KAL3420251.1"/>
    </source>
</evidence>
<keyword evidence="2" id="KW-1185">Reference proteome</keyword>
<protein>
    <submittedName>
        <fullName evidence="1">Uncharacterized protein</fullName>
    </submittedName>
</protein>
<comment type="caution">
    <text evidence="1">The sequence shown here is derived from an EMBL/GenBank/DDBJ whole genome shotgun (WGS) entry which is preliminary data.</text>
</comment>
<gene>
    <name evidence="1" type="ORF">PVAG01_08750</name>
</gene>
<proteinExistence type="predicted"/>
<sequence length="63" mass="7491">MIALAHLSGRDRASHTLARSFVPKDPFLCDVLIWRRWDSCRIRMQTHSCDSARVEFELKRFQE</sequence>
<dbReference type="Proteomes" id="UP001629113">
    <property type="component" value="Unassembled WGS sequence"/>
</dbReference>
<organism evidence="1 2">
    <name type="scientific">Phlyctema vagabunda</name>
    <dbReference type="NCBI Taxonomy" id="108571"/>
    <lineage>
        <taxon>Eukaryota</taxon>
        <taxon>Fungi</taxon>
        <taxon>Dikarya</taxon>
        <taxon>Ascomycota</taxon>
        <taxon>Pezizomycotina</taxon>
        <taxon>Leotiomycetes</taxon>
        <taxon>Helotiales</taxon>
        <taxon>Dermateaceae</taxon>
        <taxon>Phlyctema</taxon>
    </lineage>
</organism>
<dbReference type="EMBL" id="JBFCZG010000007">
    <property type="protein sequence ID" value="KAL3420251.1"/>
    <property type="molecule type" value="Genomic_DNA"/>
</dbReference>
<name>A0ABR4PAB2_9HELO</name>
<accession>A0ABR4PAB2</accession>